<sequence length="520" mass="58561">MAQHQITFVYGLLAPDTPELVDAHLNERNALWNRLINRHQATQTAFEAHLKQEFPHVASGQAQLAQERMALAIAVKDKVPDLQERKQRIKEQYDSLRALIDATPAIAALSQQHSQTLFELANQDIKASFLWWPNHETLMREFIQARARSLSKRMPLGYRAVAGEGSLYVTFKRPVPVLHLFGKCPTVAIVGEGRRRELKLTVATNGRCRADKQFATFPLIYHRPLPEGALVRQVRLVCRRVGSQRKYEAQFVLSGATRVEPPPGKKVAAGMDLGWRVTESGMRVATIVDEAGEGRHVELPADWMLRSDYVEDIDTQLSASLVPHIETFKSLALTRETAWLAPMLSRERPHAASLALKVLQAGQRPVPPAIAQWVASVRSLVEEQAHLREKLLAQRLDIYRKVVADCCRKYHTLSMEKLNLKSLQLVHGGDAWIDHQRRTHRHRAALSILIRLFKEAAHAKRIALAEHPAAYTTCTCHACGHINESKPTLEIKCAGCGVTWDQDENSATNFLIKIRPRHAA</sequence>
<dbReference type="Proteomes" id="UP000482155">
    <property type="component" value="Unassembled WGS sequence"/>
</dbReference>
<evidence type="ECO:0000313" key="3">
    <source>
        <dbReference type="EMBL" id="NEX63437.1"/>
    </source>
</evidence>
<comment type="caution">
    <text evidence="3">The sequence shown here is derived from an EMBL/GenBank/DDBJ whole genome shotgun (WGS) entry which is preliminary data.</text>
</comment>
<keyword evidence="1" id="KW-0238">DNA-binding</keyword>
<dbReference type="GO" id="GO:0003677">
    <property type="term" value="F:DNA binding"/>
    <property type="evidence" value="ECO:0007669"/>
    <property type="project" value="UniProtKB-KW"/>
</dbReference>
<reference evidence="3 4" key="1">
    <citation type="submission" date="2020-02" db="EMBL/GenBank/DDBJ databases">
        <authorList>
            <person name="Kim M.K."/>
        </authorList>
    </citation>
    <scope>NUCLEOTIDE SEQUENCE [LARGE SCALE GENOMIC DNA]</scope>
    <source>
        <strain evidence="3 4">17J57-3</strain>
    </source>
</reference>
<organism evidence="3 4">
    <name type="scientific">Noviherbaspirillum galbum</name>
    <dbReference type="NCBI Taxonomy" id="2709383"/>
    <lineage>
        <taxon>Bacteria</taxon>
        <taxon>Pseudomonadati</taxon>
        <taxon>Pseudomonadota</taxon>
        <taxon>Betaproteobacteria</taxon>
        <taxon>Burkholderiales</taxon>
        <taxon>Oxalobacteraceae</taxon>
        <taxon>Noviherbaspirillum</taxon>
    </lineage>
</organism>
<dbReference type="EMBL" id="JAAIVB010000069">
    <property type="protein sequence ID" value="NEX63437.1"/>
    <property type="molecule type" value="Genomic_DNA"/>
</dbReference>
<accession>A0A6B3SRN7</accession>
<feature type="domain" description="Cas12f1-like TNB" evidence="2">
    <location>
        <begin position="450"/>
        <end position="509"/>
    </location>
</feature>
<dbReference type="InterPro" id="IPR010095">
    <property type="entry name" value="Cas12f1-like_TNB"/>
</dbReference>
<dbReference type="AlphaFoldDB" id="A0A6B3SRN7"/>
<evidence type="ECO:0000313" key="4">
    <source>
        <dbReference type="Proteomes" id="UP000482155"/>
    </source>
</evidence>
<evidence type="ECO:0000256" key="1">
    <source>
        <dbReference type="ARBA" id="ARBA00023125"/>
    </source>
</evidence>
<protein>
    <submittedName>
        <fullName evidence="3">Transposase</fullName>
    </submittedName>
</protein>
<evidence type="ECO:0000259" key="2">
    <source>
        <dbReference type="Pfam" id="PF07282"/>
    </source>
</evidence>
<name>A0A6B3SRN7_9BURK</name>
<dbReference type="Pfam" id="PF07282">
    <property type="entry name" value="Cas12f1-like_TNB"/>
    <property type="match status" value="1"/>
</dbReference>
<dbReference type="RefSeq" id="WP_163967302.1">
    <property type="nucleotide sequence ID" value="NZ_JAAIVB010000069.1"/>
</dbReference>
<gene>
    <name evidence="3" type="ORF">G3574_20355</name>
</gene>
<keyword evidence="4" id="KW-1185">Reference proteome</keyword>
<proteinExistence type="predicted"/>